<accession>A0A2J6SHX9</accession>
<evidence type="ECO:0000313" key="1">
    <source>
        <dbReference type="EMBL" id="PMD50376.1"/>
    </source>
</evidence>
<dbReference type="STRING" id="1095630.A0A2J6SHX9"/>
<dbReference type="OrthoDB" id="2687876at2759"/>
<dbReference type="InParanoid" id="A0A2J6SHX9"/>
<dbReference type="Pfam" id="PF06293">
    <property type="entry name" value="Kdo"/>
    <property type="match status" value="1"/>
</dbReference>
<keyword evidence="2" id="KW-1185">Reference proteome</keyword>
<dbReference type="AlphaFoldDB" id="A0A2J6SHX9"/>
<dbReference type="RefSeq" id="XP_024727280.1">
    <property type="nucleotide sequence ID" value="XM_024871450.1"/>
</dbReference>
<proteinExistence type="predicted"/>
<dbReference type="SUPFAM" id="SSF56112">
    <property type="entry name" value="Protein kinase-like (PK-like)"/>
    <property type="match status" value="1"/>
</dbReference>
<dbReference type="Gene3D" id="1.10.510.10">
    <property type="entry name" value="Transferase(Phosphotransferase) domain 1"/>
    <property type="match status" value="1"/>
</dbReference>
<evidence type="ECO:0000313" key="2">
    <source>
        <dbReference type="Proteomes" id="UP000235371"/>
    </source>
</evidence>
<sequence>MLLVIRAIYSWCSNRKDPEFQRYHLEYHRTPLATPAMQDLKVLHLYVDDTGLESYYHVLVDSKYFKYISIDSGVYDVEDLAFPQALVSKLPNLPSGEWNLGHIAKSEDDISPHFAWTIQRTFSSIQHTWHLVYVDYLSHTMVKILLPNVYEVTTPRFHVPVIVKFARFPWEIDYYDQETQAYSWIEGHDIGPKFLGHVTEGERVIGFLLQKVYGRHAGHTDLQLCRTAVSNLHGLGIHHGDLNKHNFLVQPSRAYLIDFESSRKVDDQQALISELESLEGNICSDSRRGGNYTDFPQPQS</sequence>
<gene>
    <name evidence="1" type="ORF">K444DRAFT_267262</name>
</gene>
<dbReference type="EMBL" id="KZ613913">
    <property type="protein sequence ID" value="PMD50376.1"/>
    <property type="molecule type" value="Genomic_DNA"/>
</dbReference>
<protein>
    <recommendedName>
        <fullName evidence="3">Alpha-galactosidase A</fullName>
    </recommendedName>
</protein>
<dbReference type="GeneID" id="36579532"/>
<evidence type="ECO:0008006" key="3">
    <source>
        <dbReference type="Google" id="ProtNLM"/>
    </source>
</evidence>
<name>A0A2J6SHX9_9HELO</name>
<organism evidence="1 2">
    <name type="scientific">Hyaloscypha bicolor E</name>
    <dbReference type="NCBI Taxonomy" id="1095630"/>
    <lineage>
        <taxon>Eukaryota</taxon>
        <taxon>Fungi</taxon>
        <taxon>Dikarya</taxon>
        <taxon>Ascomycota</taxon>
        <taxon>Pezizomycotina</taxon>
        <taxon>Leotiomycetes</taxon>
        <taxon>Helotiales</taxon>
        <taxon>Hyaloscyphaceae</taxon>
        <taxon>Hyaloscypha</taxon>
        <taxon>Hyaloscypha bicolor</taxon>
    </lineage>
</organism>
<reference evidence="1 2" key="1">
    <citation type="submission" date="2016-04" db="EMBL/GenBank/DDBJ databases">
        <title>A degradative enzymes factory behind the ericoid mycorrhizal symbiosis.</title>
        <authorList>
            <consortium name="DOE Joint Genome Institute"/>
            <person name="Martino E."/>
            <person name="Morin E."/>
            <person name="Grelet G."/>
            <person name="Kuo A."/>
            <person name="Kohler A."/>
            <person name="Daghino S."/>
            <person name="Barry K."/>
            <person name="Choi C."/>
            <person name="Cichocki N."/>
            <person name="Clum A."/>
            <person name="Copeland A."/>
            <person name="Hainaut M."/>
            <person name="Haridas S."/>
            <person name="Labutti K."/>
            <person name="Lindquist E."/>
            <person name="Lipzen A."/>
            <person name="Khouja H.-R."/>
            <person name="Murat C."/>
            <person name="Ohm R."/>
            <person name="Olson A."/>
            <person name="Spatafora J."/>
            <person name="Veneault-Fourrey C."/>
            <person name="Henrissat B."/>
            <person name="Grigoriev I."/>
            <person name="Martin F."/>
            <person name="Perotto S."/>
        </authorList>
    </citation>
    <scope>NUCLEOTIDE SEQUENCE [LARGE SCALE GENOMIC DNA]</scope>
    <source>
        <strain evidence="1 2">E</strain>
    </source>
</reference>
<dbReference type="InterPro" id="IPR011009">
    <property type="entry name" value="Kinase-like_dom_sf"/>
</dbReference>
<dbReference type="Proteomes" id="UP000235371">
    <property type="component" value="Unassembled WGS sequence"/>
</dbReference>